<reference evidence="3" key="1">
    <citation type="submission" date="2020-09" db="EMBL/GenBank/DDBJ databases">
        <title>Taishania pollutisoli gen. nov., sp. nov., Isolated from Tetrabromobisphenol A-Contaminated Soil.</title>
        <authorList>
            <person name="Chen Q."/>
        </authorList>
    </citation>
    <scope>NUCLEOTIDE SEQUENCE</scope>
    <source>
        <strain evidence="3">CZZ-1</strain>
    </source>
</reference>
<dbReference type="RefSeq" id="WP_163492207.1">
    <property type="nucleotide sequence ID" value="NZ_JACVEL010000010.1"/>
</dbReference>
<dbReference type="Pfam" id="PF07584">
    <property type="entry name" value="BatA"/>
    <property type="match status" value="1"/>
</dbReference>
<sequence>MRFVYPEFLWALSLLSVPVLIHLFSFRRYKTLYFSSLEFVQHVEQQNKSAQKLKNLLILICRLLMLALIILAFAQPYFPSSAKVQTGSAPVLSIHIDNSFSMTMKGVEGELLSEATEAARQLIQKAPLNTRILLSTNALDGVEARISTKVQALERLDQVKPSPMVRSFDEVIKWQKDNLKKNIQVENFGQTQFVYLSDFQKNTTHFQQLEADTTGKYIPIRLVSQEQENLSVDSVWFDSPLHKAGINTELSVKVSNHGQTDLQNVQLQFESEGLKRDLFVDIPKHGSAVANVSFAPKKTGIQTGIVRVADKQFFADDEFFFTYTVAEKSSVLILNGTDANRNVASIYRLDNFYAVTEIEQGAFTQGMLQEMNLVVLNGVNEVPSGLSSNLTDYSKNGGTIAVFPGKSIDKTSFNAFLSQLGMPLIAKEVTQSTRISKINYKDPFFKGVFEKEKENLSLPGVTKFYLTNESGGTAAIGIIQLQNGKPLLYRNTYDKQVFLFTSVLAPDYGSFTSDILFTTVLLRIGELSLMNPPLFVTIGKTANYPIYHPVESTTPVFIKGEQLEFIPPKRTSGNVTYLDLSGAIVTSNLTSGIFNLDSGGKTLGKIAVNYDRSESVIDTWSEGEIKAALEQAGILHTTIMNVDKGVSSVNLNIEKPYPYWKFFASFALLFLIAELLILKLWKNKTGN</sequence>
<evidence type="ECO:0000313" key="3">
    <source>
        <dbReference type="EMBL" id="MBC9813382.1"/>
    </source>
</evidence>
<evidence type="ECO:0000313" key="4">
    <source>
        <dbReference type="Proteomes" id="UP000652681"/>
    </source>
</evidence>
<dbReference type="InterPro" id="IPR024163">
    <property type="entry name" value="Aerotolerance_reg_N"/>
</dbReference>
<name>A0A8J6P7U9_9FLAO</name>
<evidence type="ECO:0000259" key="2">
    <source>
        <dbReference type="Pfam" id="PF07584"/>
    </source>
</evidence>
<dbReference type="NCBIfam" id="TIGR02226">
    <property type="entry name" value="two_anch"/>
    <property type="match status" value="1"/>
</dbReference>
<dbReference type="AlphaFoldDB" id="A0A8J6P7U9"/>
<feature type="transmembrane region" description="Helical" evidence="1">
    <location>
        <begin position="56"/>
        <end position="78"/>
    </location>
</feature>
<dbReference type="EMBL" id="JACVEL010000010">
    <property type="protein sequence ID" value="MBC9813382.1"/>
    <property type="molecule type" value="Genomic_DNA"/>
</dbReference>
<dbReference type="InterPro" id="IPR011933">
    <property type="entry name" value="Double_TM_dom"/>
</dbReference>
<protein>
    <submittedName>
        <fullName evidence="3">BatA domain-containing protein</fullName>
    </submittedName>
</protein>
<gene>
    <name evidence="3" type="ORF">H9Y05_12965</name>
</gene>
<dbReference type="PANTHER" id="PTHR37464">
    <property type="entry name" value="BLL2463 PROTEIN"/>
    <property type="match status" value="1"/>
</dbReference>
<proteinExistence type="predicted"/>
<feature type="transmembrane region" description="Helical" evidence="1">
    <location>
        <begin position="6"/>
        <end position="26"/>
    </location>
</feature>
<keyword evidence="1" id="KW-0812">Transmembrane</keyword>
<keyword evidence="4" id="KW-1185">Reference proteome</keyword>
<evidence type="ECO:0000256" key="1">
    <source>
        <dbReference type="SAM" id="Phobius"/>
    </source>
</evidence>
<keyword evidence="1" id="KW-0472">Membrane</keyword>
<dbReference type="PANTHER" id="PTHR37464:SF1">
    <property type="entry name" value="BLL2463 PROTEIN"/>
    <property type="match status" value="1"/>
</dbReference>
<organism evidence="3 4">
    <name type="scientific">Taishania pollutisoli</name>
    <dbReference type="NCBI Taxonomy" id="2766479"/>
    <lineage>
        <taxon>Bacteria</taxon>
        <taxon>Pseudomonadati</taxon>
        <taxon>Bacteroidota</taxon>
        <taxon>Flavobacteriia</taxon>
        <taxon>Flavobacteriales</taxon>
        <taxon>Crocinitomicaceae</taxon>
        <taxon>Taishania</taxon>
    </lineage>
</organism>
<feature type="domain" description="Aerotolerance regulator N-terminal" evidence="2">
    <location>
        <begin position="1"/>
        <end position="76"/>
    </location>
</feature>
<keyword evidence="1" id="KW-1133">Transmembrane helix</keyword>
<comment type="caution">
    <text evidence="3">The sequence shown here is derived from an EMBL/GenBank/DDBJ whole genome shotgun (WGS) entry which is preliminary data.</text>
</comment>
<feature type="transmembrane region" description="Helical" evidence="1">
    <location>
        <begin position="659"/>
        <end position="681"/>
    </location>
</feature>
<accession>A0A8J6P7U9</accession>
<dbReference type="Proteomes" id="UP000652681">
    <property type="component" value="Unassembled WGS sequence"/>
</dbReference>